<evidence type="ECO:0000256" key="1">
    <source>
        <dbReference type="SAM" id="MobiDB-lite"/>
    </source>
</evidence>
<gene>
    <name evidence="3" type="ORF">TWF696_002069</name>
</gene>
<evidence type="ECO:0000256" key="2">
    <source>
        <dbReference type="SAM" id="Phobius"/>
    </source>
</evidence>
<proteinExistence type="predicted"/>
<dbReference type="Proteomes" id="UP001375240">
    <property type="component" value="Unassembled WGS sequence"/>
</dbReference>
<keyword evidence="2" id="KW-0812">Transmembrane</keyword>
<reference evidence="3 4" key="1">
    <citation type="submission" date="2019-10" db="EMBL/GenBank/DDBJ databases">
        <authorList>
            <person name="Palmer J.M."/>
        </authorList>
    </citation>
    <scope>NUCLEOTIDE SEQUENCE [LARGE SCALE GENOMIC DNA]</scope>
    <source>
        <strain evidence="3 4">TWF696</strain>
    </source>
</reference>
<accession>A0AAV9U879</accession>
<organism evidence="3 4">
    <name type="scientific">Orbilia brochopaga</name>
    <dbReference type="NCBI Taxonomy" id="3140254"/>
    <lineage>
        <taxon>Eukaryota</taxon>
        <taxon>Fungi</taxon>
        <taxon>Dikarya</taxon>
        <taxon>Ascomycota</taxon>
        <taxon>Pezizomycotina</taxon>
        <taxon>Orbiliomycetes</taxon>
        <taxon>Orbiliales</taxon>
        <taxon>Orbiliaceae</taxon>
        <taxon>Orbilia</taxon>
    </lineage>
</organism>
<keyword evidence="2" id="KW-0472">Membrane</keyword>
<feature type="transmembrane region" description="Helical" evidence="2">
    <location>
        <begin position="220"/>
        <end position="241"/>
    </location>
</feature>
<evidence type="ECO:0000313" key="4">
    <source>
        <dbReference type="Proteomes" id="UP001375240"/>
    </source>
</evidence>
<sequence length="495" mass="56266">MEEEKRHVSPYRYPPPPSVESVPESEPEPEPEVYPGPSSEKDVWDLTAGAAAADNNSNDNPSPPPRAQLPRRDSDPWTWDPLAKVSPKLDPCKTPEKLSMCPHCRRVETCLRQLPLEELPPTHYYRFRDEESRLPPLESLPPTRHYRFDNSADEGTARVYPDPEIKYELGRPSFICVLPLIVLNLTYLSWLIADLCYSYGPYERFKLYFTSGNLELNRGMEIFAGVFLFLTNMALVCKIIFHSPNYNGPSFSHASRGDKKWVARLAIFGCLPVIMLIIVAAIRKNVPMVLSTQKPIPDCANLGYPTRLEFEVLDYDTVRGNHTGLSNNVTISNREKSGTLKFEPIYDPEQIQTSFVLTKLKGDIRNVTATFFLQSRQYTLNWHTVNETASTLPEYVGGSWQESPGLGFQNVAPMLESKKVDKWQIKAFSPGSYLELFATGTDEKKPWFRTLDRQYNKRKTYMEACTMGGVEDVITLVPAGVLLIEFAKDLYDTTQ</sequence>
<dbReference type="AlphaFoldDB" id="A0AAV9U879"/>
<dbReference type="EMBL" id="JAVHNQ010000011">
    <property type="protein sequence ID" value="KAK6336519.1"/>
    <property type="molecule type" value="Genomic_DNA"/>
</dbReference>
<evidence type="ECO:0000313" key="3">
    <source>
        <dbReference type="EMBL" id="KAK6336519.1"/>
    </source>
</evidence>
<keyword evidence="2" id="KW-1133">Transmembrane helix</keyword>
<feature type="transmembrane region" description="Helical" evidence="2">
    <location>
        <begin position="174"/>
        <end position="200"/>
    </location>
</feature>
<feature type="region of interest" description="Disordered" evidence="1">
    <location>
        <begin position="1"/>
        <end position="85"/>
    </location>
</feature>
<name>A0AAV9U879_9PEZI</name>
<protein>
    <submittedName>
        <fullName evidence="3">Uncharacterized protein</fullName>
    </submittedName>
</protein>
<keyword evidence="4" id="KW-1185">Reference proteome</keyword>
<comment type="caution">
    <text evidence="3">The sequence shown here is derived from an EMBL/GenBank/DDBJ whole genome shotgun (WGS) entry which is preliminary data.</text>
</comment>
<feature type="compositionally biased region" description="Low complexity" evidence="1">
    <location>
        <begin position="50"/>
        <end position="60"/>
    </location>
</feature>
<feature type="transmembrane region" description="Helical" evidence="2">
    <location>
        <begin position="261"/>
        <end position="282"/>
    </location>
</feature>